<name>W7J2G2_9PSEU</name>
<dbReference type="EMBL" id="AYXG01000165">
    <property type="protein sequence ID" value="EWC60319.1"/>
    <property type="molecule type" value="Genomic_DNA"/>
</dbReference>
<dbReference type="Proteomes" id="UP000019277">
    <property type="component" value="Unassembled WGS sequence"/>
</dbReference>
<dbReference type="SUPFAM" id="SSF52777">
    <property type="entry name" value="CoA-dependent acyltransferases"/>
    <property type="match status" value="2"/>
</dbReference>
<dbReference type="PANTHER" id="PTHR45527:SF1">
    <property type="entry name" value="FATTY ACID SYNTHASE"/>
    <property type="match status" value="1"/>
</dbReference>
<proteinExistence type="predicted"/>
<comment type="caution">
    <text evidence="2">The sequence shown here is derived from an EMBL/GenBank/DDBJ whole genome shotgun (WGS) entry which is preliminary data.</text>
</comment>
<dbReference type="Gene3D" id="3.30.559.10">
    <property type="entry name" value="Chloramphenicol acetyltransferase-like domain"/>
    <property type="match status" value="1"/>
</dbReference>
<accession>A0A8E3BDV3</accession>
<dbReference type="RefSeq" id="WP_035285603.1">
    <property type="nucleotide sequence ID" value="NZ_AYXG01000165.1"/>
</dbReference>
<dbReference type="InterPro" id="IPR023213">
    <property type="entry name" value="CAT-like_dom_sf"/>
</dbReference>
<dbReference type="GO" id="GO:0005737">
    <property type="term" value="C:cytoplasm"/>
    <property type="evidence" value="ECO:0007669"/>
    <property type="project" value="TreeGrafter"/>
</dbReference>
<organism evidence="2 3">
    <name type="scientific">Actinokineospora spheciospongiae</name>
    <dbReference type="NCBI Taxonomy" id="909613"/>
    <lineage>
        <taxon>Bacteria</taxon>
        <taxon>Bacillati</taxon>
        <taxon>Actinomycetota</taxon>
        <taxon>Actinomycetes</taxon>
        <taxon>Pseudonocardiales</taxon>
        <taxon>Pseudonocardiaceae</taxon>
        <taxon>Actinokineospora</taxon>
    </lineage>
</organism>
<dbReference type="PANTHER" id="PTHR45527">
    <property type="entry name" value="NONRIBOSOMAL PEPTIDE SYNTHETASE"/>
    <property type="match status" value="1"/>
</dbReference>
<dbReference type="STRING" id="909613.UO65_4427"/>
<dbReference type="GO" id="GO:0043041">
    <property type="term" value="P:amino acid activation for nonribosomal peptide biosynthetic process"/>
    <property type="evidence" value="ECO:0007669"/>
    <property type="project" value="TreeGrafter"/>
</dbReference>
<dbReference type="GO" id="GO:0031177">
    <property type="term" value="F:phosphopantetheine binding"/>
    <property type="evidence" value="ECO:0007669"/>
    <property type="project" value="TreeGrafter"/>
</dbReference>
<accession>W7J2G2</accession>
<gene>
    <name evidence="2" type="ORF">UO65_4427</name>
</gene>
<evidence type="ECO:0000313" key="3">
    <source>
        <dbReference type="Proteomes" id="UP000019277"/>
    </source>
</evidence>
<protein>
    <submittedName>
        <fullName evidence="2">Non-ribosomal peptide synthetase</fullName>
    </submittedName>
</protein>
<dbReference type="InterPro" id="IPR001242">
    <property type="entry name" value="Condensation_dom"/>
</dbReference>
<dbReference type="GO" id="GO:0008610">
    <property type="term" value="P:lipid biosynthetic process"/>
    <property type="evidence" value="ECO:0007669"/>
    <property type="project" value="UniProtKB-ARBA"/>
</dbReference>
<dbReference type="Pfam" id="PF00668">
    <property type="entry name" value="Condensation"/>
    <property type="match status" value="1"/>
</dbReference>
<evidence type="ECO:0000313" key="2">
    <source>
        <dbReference type="EMBL" id="EWC60319.1"/>
    </source>
</evidence>
<evidence type="ECO:0000259" key="1">
    <source>
        <dbReference type="Pfam" id="PF00668"/>
    </source>
</evidence>
<dbReference type="eggNOG" id="COG1020">
    <property type="taxonomic scope" value="Bacteria"/>
</dbReference>
<feature type="domain" description="Condensation" evidence="1">
    <location>
        <begin position="39"/>
        <end position="331"/>
    </location>
</feature>
<reference evidence="2 3" key="1">
    <citation type="journal article" date="2014" name="Genome Announc.">
        <title>Draft Genome Sequence of the Antitrypanosomally Active Sponge-Associated Bacterium Actinokineospora sp. Strain EG49.</title>
        <authorList>
            <person name="Harjes J."/>
            <person name="Ryu T."/>
            <person name="Abdelmohsen U.R."/>
            <person name="Moitinho-Silva L."/>
            <person name="Horn H."/>
            <person name="Ravasi T."/>
            <person name="Hentschel U."/>
        </authorList>
    </citation>
    <scope>NUCLEOTIDE SEQUENCE [LARGE SCALE GENOMIC DNA]</scope>
    <source>
        <strain evidence="2 3">EG49</strain>
    </source>
</reference>
<dbReference type="OrthoDB" id="3405520at2"/>
<dbReference type="Gene3D" id="3.30.559.30">
    <property type="entry name" value="Nonribosomal peptide synthetase, condensation domain"/>
    <property type="match status" value="1"/>
</dbReference>
<dbReference type="GO" id="GO:0044550">
    <property type="term" value="P:secondary metabolite biosynthetic process"/>
    <property type="evidence" value="ECO:0007669"/>
    <property type="project" value="TreeGrafter"/>
</dbReference>
<keyword evidence="3" id="KW-1185">Reference proteome</keyword>
<sequence length="448" mass="48029">MADTILVDFHGPGAGVGELTWGQRTVWRAIALTGESETMGGIVELPPGTTVEHTTRVLRYVMGRHQSLRTLLRFDAPDGGPRQEVHARGTIGLEVVDAGGRDPAAVAAELRKRYETTGFDSAKEWPVRMGVVVVDGAPTHSVAVYNHLALDAHGMEALIADLATMDPETGEATVPLTAVQPLELARQQQRPHVRRNSASALDYWERVLRTVSPLRVEGTSEDPRSPRWGTVEFTSPAALLAGRAVAARLATDTSPVLLAAFATALATTIGNNPVALQLAVGNRFRDAVRDSVCTMAQTCPLLIDLAGATFPEAVARARQAAVVTYKYAYYDPEQRAAMVAAVKEDLGVPVELDCYFNDRRPPGRQERFTEVATPAEIEAARALSIHEWTEWTDAPSPLLYLNIDEEPGALRFGLTGDTHRAAPAALLGVLTEVESVLVAAADPGGVGA</sequence>
<dbReference type="AlphaFoldDB" id="W7J2G2"/>
<dbReference type="GO" id="GO:0003824">
    <property type="term" value="F:catalytic activity"/>
    <property type="evidence" value="ECO:0007669"/>
    <property type="project" value="InterPro"/>
</dbReference>